<dbReference type="Proteomes" id="UP001183176">
    <property type="component" value="Unassembled WGS sequence"/>
</dbReference>
<dbReference type="InterPro" id="IPR018376">
    <property type="entry name" value="Enoyl-CoA_hyd/isom_CS"/>
</dbReference>
<comment type="similarity">
    <text evidence="1 2">Belongs to the enoyl-CoA hydratase/isomerase family.</text>
</comment>
<name>A0ABU2JCP2_9ACTN</name>
<dbReference type="CDD" id="cd06558">
    <property type="entry name" value="crotonase-like"/>
    <property type="match status" value="1"/>
</dbReference>
<dbReference type="Gene3D" id="3.90.226.10">
    <property type="entry name" value="2-enoyl-CoA Hydratase, Chain A, domain 1"/>
    <property type="match status" value="1"/>
</dbReference>
<gene>
    <name evidence="3" type="ORF">RM423_15280</name>
</gene>
<sequence length="269" mass="28326">MAVPATPLVSVDRYGPVAVITRRNPPVNALTLAMTRELHSILIDIGAAKDVRAIVMTADGGKAFGAGSDISEFAELIRAGDVVERKMAFENETFSLLANLDKPTIAALNGSAFGGGFEIALACDLIVAEGGQRVGLPEIKLGLFPGSGGPVRLARRVGSGRAAEMILTGEPISVETGLRWGVVNKVVEPGEAIPYAIDWAQRLAHQSVSGLQACKRALRDAVFAVDGERAIRDSLELTRAAFAHPDAVEGAHAFLEKREPAFPSLVIAP</sequence>
<evidence type="ECO:0000256" key="1">
    <source>
        <dbReference type="ARBA" id="ARBA00005254"/>
    </source>
</evidence>
<dbReference type="Pfam" id="PF00378">
    <property type="entry name" value="ECH_1"/>
    <property type="match status" value="1"/>
</dbReference>
<keyword evidence="4" id="KW-1185">Reference proteome</keyword>
<comment type="caution">
    <text evidence="3">The sequence shown here is derived from an EMBL/GenBank/DDBJ whole genome shotgun (WGS) entry which is preliminary data.</text>
</comment>
<protein>
    <submittedName>
        <fullName evidence="3">Enoyl-CoA hydratase/isomerase family protein</fullName>
    </submittedName>
</protein>
<proteinExistence type="inferred from homology"/>
<evidence type="ECO:0000313" key="4">
    <source>
        <dbReference type="Proteomes" id="UP001183176"/>
    </source>
</evidence>
<dbReference type="InterPro" id="IPR001753">
    <property type="entry name" value="Enoyl-CoA_hydra/iso"/>
</dbReference>
<dbReference type="SUPFAM" id="SSF52096">
    <property type="entry name" value="ClpP/crotonase"/>
    <property type="match status" value="1"/>
</dbReference>
<dbReference type="EMBL" id="JAVREH010000022">
    <property type="protein sequence ID" value="MDT0262758.1"/>
    <property type="molecule type" value="Genomic_DNA"/>
</dbReference>
<dbReference type="RefSeq" id="WP_311423904.1">
    <property type="nucleotide sequence ID" value="NZ_JAVREH010000022.1"/>
</dbReference>
<evidence type="ECO:0000256" key="2">
    <source>
        <dbReference type="RuleBase" id="RU003707"/>
    </source>
</evidence>
<dbReference type="InterPro" id="IPR029045">
    <property type="entry name" value="ClpP/crotonase-like_dom_sf"/>
</dbReference>
<organism evidence="3 4">
    <name type="scientific">Jatrophihabitans lederbergiae</name>
    <dbReference type="NCBI Taxonomy" id="3075547"/>
    <lineage>
        <taxon>Bacteria</taxon>
        <taxon>Bacillati</taxon>
        <taxon>Actinomycetota</taxon>
        <taxon>Actinomycetes</taxon>
        <taxon>Jatrophihabitantales</taxon>
        <taxon>Jatrophihabitantaceae</taxon>
        <taxon>Jatrophihabitans</taxon>
    </lineage>
</organism>
<dbReference type="PROSITE" id="PS00166">
    <property type="entry name" value="ENOYL_COA_HYDRATASE"/>
    <property type="match status" value="1"/>
</dbReference>
<dbReference type="PANTHER" id="PTHR11941">
    <property type="entry name" value="ENOYL-COA HYDRATASE-RELATED"/>
    <property type="match status" value="1"/>
</dbReference>
<accession>A0ABU2JCP2</accession>
<reference evidence="4" key="1">
    <citation type="submission" date="2023-07" db="EMBL/GenBank/DDBJ databases">
        <title>30 novel species of actinomycetes from the DSMZ collection.</title>
        <authorList>
            <person name="Nouioui I."/>
        </authorList>
    </citation>
    <scope>NUCLEOTIDE SEQUENCE [LARGE SCALE GENOMIC DNA]</scope>
    <source>
        <strain evidence="4">DSM 44399</strain>
    </source>
</reference>
<evidence type="ECO:0000313" key="3">
    <source>
        <dbReference type="EMBL" id="MDT0262758.1"/>
    </source>
</evidence>
<dbReference type="PANTHER" id="PTHR11941:SF54">
    <property type="entry name" value="ENOYL-COA HYDRATASE, MITOCHONDRIAL"/>
    <property type="match status" value="1"/>
</dbReference>